<accession>B4FBW0</accession>
<sequence length="95" mass="10632">MLPCRVVITSCRELDPCCHRVLCVLAFAVESLNPSSPAQPYPASSLETQSHRRPARHQESQESGEDEASSAIFPKHSTIDWIRKSLPISRIRVGY</sequence>
<dbReference type="AlphaFoldDB" id="B4FBW0"/>
<protein>
    <submittedName>
        <fullName evidence="2">Uncharacterized protein</fullName>
    </submittedName>
</protein>
<name>B4FBW0_MAIZE</name>
<evidence type="ECO:0000256" key="1">
    <source>
        <dbReference type="SAM" id="MobiDB-lite"/>
    </source>
</evidence>
<dbReference type="EMBL" id="BT034598">
    <property type="protein sequence ID" value="ACF79603.1"/>
    <property type="molecule type" value="mRNA"/>
</dbReference>
<evidence type="ECO:0000313" key="2">
    <source>
        <dbReference type="EMBL" id="ACF79603.1"/>
    </source>
</evidence>
<organism evidence="2">
    <name type="scientific">Zea mays</name>
    <name type="common">Maize</name>
    <dbReference type="NCBI Taxonomy" id="4577"/>
    <lineage>
        <taxon>Eukaryota</taxon>
        <taxon>Viridiplantae</taxon>
        <taxon>Streptophyta</taxon>
        <taxon>Embryophyta</taxon>
        <taxon>Tracheophyta</taxon>
        <taxon>Spermatophyta</taxon>
        <taxon>Magnoliopsida</taxon>
        <taxon>Liliopsida</taxon>
        <taxon>Poales</taxon>
        <taxon>Poaceae</taxon>
        <taxon>PACMAD clade</taxon>
        <taxon>Panicoideae</taxon>
        <taxon>Andropogonodae</taxon>
        <taxon>Andropogoneae</taxon>
        <taxon>Tripsacinae</taxon>
        <taxon>Zea</taxon>
    </lineage>
</organism>
<dbReference type="HOGENOM" id="CLU_179577_0_0_1"/>
<feature type="region of interest" description="Disordered" evidence="1">
    <location>
        <begin position="34"/>
        <end position="72"/>
    </location>
</feature>
<reference evidence="2" key="1">
    <citation type="journal article" date="2009" name="PLoS Genet.">
        <title>Sequencing, mapping, and analysis of 27,455 maize full-length cDNAs.</title>
        <authorList>
            <person name="Soderlund C."/>
            <person name="Descour A."/>
            <person name="Kudrna D."/>
            <person name="Bomhoff M."/>
            <person name="Boyd L."/>
            <person name="Currie J."/>
            <person name="Angelova A."/>
            <person name="Collura K."/>
            <person name="Wissotski M."/>
            <person name="Ashley E."/>
            <person name="Morrow D."/>
            <person name="Fernandes J."/>
            <person name="Walbot V."/>
            <person name="Yu Y."/>
        </authorList>
    </citation>
    <scope>NUCLEOTIDE SEQUENCE</scope>
    <source>
        <strain evidence="2">B73</strain>
    </source>
</reference>
<feature type="compositionally biased region" description="Low complexity" evidence="1">
    <location>
        <begin position="34"/>
        <end position="45"/>
    </location>
</feature>
<proteinExistence type="evidence at transcript level"/>